<keyword evidence="7" id="KW-0411">Iron-sulfur</keyword>
<evidence type="ECO:0000256" key="5">
    <source>
        <dbReference type="ARBA" id="ARBA00022982"/>
    </source>
</evidence>
<dbReference type="SUPFAM" id="SSF54292">
    <property type="entry name" value="2Fe-2S ferredoxin-like"/>
    <property type="match status" value="1"/>
</dbReference>
<dbReference type="Proteomes" id="UP000044377">
    <property type="component" value="Unassembled WGS sequence"/>
</dbReference>
<dbReference type="InterPro" id="IPR036010">
    <property type="entry name" value="2Fe-2S_ferredoxin-like_sf"/>
</dbReference>
<dbReference type="GO" id="GO:0051537">
    <property type="term" value="F:2 iron, 2 sulfur cluster binding"/>
    <property type="evidence" value="ECO:0007669"/>
    <property type="project" value="UniProtKB-KW"/>
</dbReference>
<reference evidence="11" key="1">
    <citation type="submission" date="2015-01" db="EMBL/GenBank/DDBJ databases">
        <authorList>
            <person name="Paterson Steve"/>
        </authorList>
    </citation>
    <scope>NUCLEOTIDE SEQUENCE [LARGE SCALE GENOMIC DNA]</scope>
    <source>
        <strain evidence="11">OBR1</strain>
    </source>
</reference>
<comment type="cofactor">
    <cofactor evidence="8">
        <name>[2Fe-2S] cluster</name>
        <dbReference type="ChEBI" id="CHEBI:190135"/>
    </cofactor>
</comment>
<evidence type="ECO:0000256" key="8">
    <source>
        <dbReference type="ARBA" id="ARBA00034078"/>
    </source>
</evidence>
<dbReference type="GO" id="GO:0009055">
    <property type="term" value="F:electron transfer activity"/>
    <property type="evidence" value="ECO:0007669"/>
    <property type="project" value="InterPro"/>
</dbReference>
<dbReference type="GO" id="GO:0022900">
    <property type="term" value="P:electron transport chain"/>
    <property type="evidence" value="ECO:0007669"/>
    <property type="project" value="InterPro"/>
</dbReference>
<dbReference type="PANTHER" id="PTHR43112:SF30">
    <property type="entry name" value="FERREDOXIN-3, CHLOROPLASTIC"/>
    <property type="match status" value="1"/>
</dbReference>
<dbReference type="InterPro" id="IPR006058">
    <property type="entry name" value="2Fe2S_fd_BS"/>
</dbReference>
<gene>
    <name evidence="10" type="ORF">BN1221_04426c</name>
</gene>
<dbReference type="Gene3D" id="3.10.20.30">
    <property type="match status" value="1"/>
</dbReference>
<dbReference type="OrthoDB" id="9806195at2"/>
<dbReference type="PROSITE" id="PS00197">
    <property type="entry name" value="2FE2S_FER_1"/>
    <property type="match status" value="1"/>
</dbReference>
<comment type="similarity">
    <text evidence="1">Belongs to the 2Fe2S plant-type ferredoxin family.</text>
</comment>
<evidence type="ECO:0000256" key="1">
    <source>
        <dbReference type="ARBA" id="ARBA00007874"/>
    </source>
</evidence>
<evidence type="ECO:0000256" key="4">
    <source>
        <dbReference type="ARBA" id="ARBA00022723"/>
    </source>
</evidence>
<dbReference type="InterPro" id="IPR010241">
    <property type="entry name" value="Fd_pln"/>
</dbReference>
<dbReference type="AlphaFoldDB" id="A0A0G4K125"/>
<dbReference type="Gene3D" id="3.30.450.400">
    <property type="entry name" value="Colicin M, catalytic domain"/>
    <property type="match status" value="1"/>
</dbReference>
<keyword evidence="4" id="KW-0479">Metal-binding</keyword>
<dbReference type="InterPro" id="IPR028056">
    <property type="entry name" value="Colicin_M"/>
</dbReference>
<evidence type="ECO:0000256" key="2">
    <source>
        <dbReference type="ARBA" id="ARBA00022448"/>
    </source>
</evidence>
<evidence type="ECO:0000259" key="9">
    <source>
        <dbReference type="PROSITE" id="PS51085"/>
    </source>
</evidence>
<keyword evidence="5" id="KW-0249">Electron transport</keyword>
<dbReference type="GO" id="GO:0042742">
    <property type="term" value="P:defense response to bacterium"/>
    <property type="evidence" value="ECO:0007669"/>
    <property type="project" value="InterPro"/>
</dbReference>
<dbReference type="PROSITE" id="PS51085">
    <property type="entry name" value="2FE2S_FER_2"/>
    <property type="match status" value="1"/>
</dbReference>
<organism evidence="10 11">
    <name type="scientific">Brenneria goodwinii</name>
    <dbReference type="NCBI Taxonomy" id="1109412"/>
    <lineage>
        <taxon>Bacteria</taxon>
        <taxon>Pseudomonadati</taxon>
        <taxon>Pseudomonadota</taxon>
        <taxon>Gammaproteobacteria</taxon>
        <taxon>Enterobacterales</taxon>
        <taxon>Pectobacteriaceae</taxon>
        <taxon>Brenneria</taxon>
    </lineage>
</organism>
<dbReference type="InterPro" id="IPR001041">
    <property type="entry name" value="2Fe-2S_ferredoxin-type"/>
</dbReference>
<protein>
    <submittedName>
        <fullName evidence="10">Soluble [2Fe-2S] ferredoxin</fullName>
    </submittedName>
</protein>
<evidence type="ECO:0000256" key="6">
    <source>
        <dbReference type="ARBA" id="ARBA00023004"/>
    </source>
</evidence>
<dbReference type="Pfam" id="PF00111">
    <property type="entry name" value="Fer2"/>
    <property type="match status" value="1"/>
</dbReference>
<dbReference type="SMR" id="A0A0G4K125"/>
<sequence>MAVYKIKDLTTNSEFDAPDDVYILDSFENSGIELPYSCRAGACSTCVALLISGQVDQSDGSFLLEEQKNHFILTCVAYPMSDCVIKTGVESALYDDMQNRDLFEDALEALFDSFDGSDSEQLASGLLAPIDAFRHYLFGDGSDRYVNIDDIGLNIEINQIPSVMDIINSNAIGSFDISNDFNRNTSLDGFIPAAYLGNITMKTEGTLNISPDGSWNYNGVIRAYNDRYDANPSTHRDALGEWSTSILETLSGTPYDISIPGELEISGNGKR</sequence>
<dbReference type="PANTHER" id="PTHR43112">
    <property type="entry name" value="FERREDOXIN"/>
    <property type="match status" value="1"/>
</dbReference>
<evidence type="ECO:0000313" key="10">
    <source>
        <dbReference type="EMBL" id="CPR20631.1"/>
    </source>
</evidence>
<keyword evidence="11" id="KW-1185">Reference proteome</keyword>
<name>A0A0G4K125_9GAMM</name>
<evidence type="ECO:0000256" key="7">
    <source>
        <dbReference type="ARBA" id="ARBA00023014"/>
    </source>
</evidence>
<dbReference type="CDD" id="cd00207">
    <property type="entry name" value="fer2"/>
    <property type="match status" value="1"/>
</dbReference>
<dbReference type="NCBIfam" id="TIGR02008">
    <property type="entry name" value="fdx_plant"/>
    <property type="match status" value="1"/>
</dbReference>
<dbReference type="EMBL" id="CGIG01000001">
    <property type="protein sequence ID" value="CPR20631.1"/>
    <property type="molecule type" value="Genomic_DNA"/>
</dbReference>
<keyword evidence="2" id="KW-0813">Transport</keyword>
<keyword evidence="3" id="KW-0001">2Fe-2S</keyword>
<evidence type="ECO:0000256" key="3">
    <source>
        <dbReference type="ARBA" id="ARBA00022714"/>
    </source>
</evidence>
<dbReference type="Pfam" id="PF14859">
    <property type="entry name" value="Colicin_M"/>
    <property type="match status" value="1"/>
</dbReference>
<feature type="domain" description="2Fe-2S ferredoxin-type" evidence="9">
    <location>
        <begin position="1"/>
        <end position="91"/>
    </location>
</feature>
<proteinExistence type="inferred from homology"/>
<dbReference type="GO" id="GO:0046872">
    <property type="term" value="F:metal ion binding"/>
    <property type="evidence" value="ECO:0007669"/>
    <property type="project" value="UniProtKB-KW"/>
</dbReference>
<accession>A0A0G4K125</accession>
<evidence type="ECO:0000313" key="11">
    <source>
        <dbReference type="Proteomes" id="UP000044377"/>
    </source>
</evidence>
<keyword evidence="6" id="KW-0408">Iron</keyword>
<dbReference type="STRING" id="1109412.BN1221_04426c"/>
<dbReference type="InterPro" id="IPR012675">
    <property type="entry name" value="Beta-grasp_dom_sf"/>
</dbReference>